<proteinExistence type="predicted"/>
<protein>
    <submittedName>
        <fullName evidence="1">MICAL like 2</fullName>
    </submittedName>
</protein>
<dbReference type="Ensembl" id="ENSOART00020080492.1">
    <property type="protein sequence ID" value="ENSOARP00020062490.1"/>
    <property type="gene ID" value="ENSOARG00020018359.2"/>
</dbReference>
<gene>
    <name evidence="1" type="primary">MICALL2</name>
</gene>
<name>A0AC11ESC4_SHEEP</name>
<organism evidence="1">
    <name type="scientific">Ovis aries</name>
    <name type="common">Sheep</name>
    <dbReference type="NCBI Taxonomy" id="9940"/>
    <lineage>
        <taxon>Eukaryota</taxon>
        <taxon>Metazoa</taxon>
        <taxon>Chordata</taxon>
        <taxon>Craniata</taxon>
        <taxon>Vertebrata</taxon>
        <taxon>Euteleostomi</taxon>
        <taxon>Mammalia</taxon>
        <taxon>Eutheria</taxon>
        <taxon>Laurasiatheria</taxon>
        <taxon>Artiodactyla</taxon>
        <taxon>Ruminantia</taxon>
        <taxon>Pecora</taxon>
        <taxon>Bovidae</taxon>
        <taxon>Caprinae</taxon>
        <taxon>Ovis</taxon>
    </lineage>
</organism>
<sequence length="818" mass="87064">MAAIKALQQWCRQQCEGYRDVSITDMTTSFRDGLAFCAILHRHRPDLINFDALRKENIYENNKLAFRVAEEQLGIPALLDAEDMVALKVPDRLSILTYVSQYYNYFQRGAPAERTAGVKRPQSDASEEPSGKKAPSQLTPSPARGQPLSPASTNRTVQRSDGGTEGPPQKAGQAAGGSLSSSCGVCGQHVHLMQRHLADGRLYHRGCFRCKQCPSTLYSGACRATGEPGVFVCSSHHPETTSASPTLPSPASKRPGAMSGDSETPGGLRKTREVSGQRDAGPKARPPGWDPTAGSASARGSAPASADPPAPVSSRVPVRSPAAPRLMAGPAAGEAGTHVTSSSLTARERFFQTPGAAPSPGPPAADAPSMDGRREQALSFLRKALPELGAPSRAPTAATPAPSSRPRSGGPGASPPARAPQPASPQTLSSPTRTGPPPAPGVGSASWPSQEAKKGPAASSGAVGAGAGSRLKPEAPLAKGPGASPQGSPEDQPAGWRARLKPVEKSPADRVPEPKEPQVLGEPRAGDAAGKASGSSKGGIRITLTSVRVDRTPGTANPGASLPGAAASASASPLRKLAVPASLDVSGDWLQLEPSRKEGPARSQKEEEKGPPQGKPGRPPGPAGVAALPAKSATSPVTLHPDYMPPEIQRQVQDIERQLDALELRGVELEKRLRAAEGDDSEDALMVDWFRLVHEKQLLLRLESELMYKARDQRLEEQQLDLEGELRQLMAKPEGLKSPQDRQREQDLLDQYVDTVNNRSDIIDFLDEDRLREQEEDEVLRSMIQKLDLQRSGEEQRKKPRFRLSSIWSPKSRSRTPE</sequence>
<reference evidence="1" key="2">
    <citation type="submission" date="2025-08" db="UniProtKB">
        <authorList>
            <consortium name="Ensembl"/>
        </authorList>
    </citation>
    <scope>IDENTIFICATION</scope>
</reference>
<accession>A0AC11ESC4</accession>
<reference evidence="1" key="1">
    <citation type="submission" date="2020-11" db="EMBL/GenBank/DDBJ databases">
        <authorList>
            <person name="Davenport K.M."/>
            <person name="Bickhart D.M."/>
            <person name="Smith T.P.L."/>
            <person name="Murdoch B.M."/>
            <person name="Rosen B.D."/>
        </authorList>
    </citation>
    <scope>NUCLEOTIDE SEQUENCE [LARGE SCALE GENOMIC DNA]</scope>
    <source>
        <strain evidence="1">OAR_USU_Benz2616</strain>
    </source>
</reference>
<reference evidence="1" key="3">
    <citation type="submission" date="2025-09" db="UniProtKB">
        <authorList>
            <consortium name="Ensembl"/>
        </authorList>
    </citation>
    <scope>IDENTIFICATION</scope>
</reference>
<evidence type="ECO:0000313" key="1">
    <source>
        <dbReference type="Ensembl" id="ENSOARP00020062490.1"/>
    </source>
</evidence>